<comment type="caution">
    <text evidence="1">The sequence shown here is derived from an EMBL/GenBank/DDBJ whole genome shotgun (WGS) entry which is preliminary data.</text>
</comment>
<dbReference type="EMBL" id="BNJG01000001">
    <property type="protein sequence ID" value="GHO52205.1"/>
    <property type="molecule type" value="Genomic_DNA"/>
</dbReference>
<gene>
    <name evidence="1" type="ORF">KSB_06800</name>
</gene>
<name>A0ABQ3UHZ3_9CHLR</name>
<keyword evidence="2" id="KW-1185">Reference proteome</keyword>
<evidence type="ECO:0000313" key="1">
    <source>
        <dbReference type="EMBL" id="GHO52205.1"/>
    </source>
</evidence>
<dbReference type="SUPFAM" id="SSF52540">
    <property type="entry name" value="P-loop containing nucleoside triphosphate hydrolases"/>
    <property type="match status" value="1"/>
</dbReference>
<evidence type="ECO:0000313" key="2">
    <source>
        <dbReference type="Proteomes" id="UP000654345"/>
    </source>
</evidence>
<reference evidence="1 2" key="1">
    <citation type="journal article" date="2021" name="Int. J. Syst. Evol. Microbiol.">
        <title>Reticulibacter mediterranei gen. nov., sp. nov., within the new family Reticulibacteraceae fam. nov., and Ktedonospora formicarum gen. nov., sp. nov., Ktedonobacter robiniae sp. nov., Dictyobacter formicarum sp. nov. and Dictyobacter arantiisoli sp. nov., belonging to the class Ktedonobacteria.</title>
        <authorList>
            <person name="Yabe S."/>
            <person name="Zheng Y."/>
            <person name="Wang C.M."/>
            <person name="Sakai Y."/>
            <person name="Abe K."/>
            <person name="Yokota A."/>
            <person name="Donadio S."/>
            <person name="Cavaletti L."/>
            <person name="Monciardini P."/>
        </authorList>
    </citation>
    <scope>NUCLEOTIDE SEQUENCE [LARGE SCALE GENOMIC DNA]</scope>
    <source>
        <strain evidence="1 2">SOSP1-30</strain>
    </source>
</reference>
<dbReference type="Gene3D" id="3.40.50.300">
    <property type="entry name" value="P-loop containing nucleotide triphosphate hydrolases"/>
    <property type="match status" value="1"/>
</dbReference>
<proteinExistence type="predicted"/>
<protein>
    <recommendedName>
        <fullName evidence="3">LuxR family transcriptional regulator</fullName>
    </recommendedName>
</protein>
<accession>A0ABQ3UHZ3</accession>
<evidence type="ECO:0008006" key="3">
    <source>
        <dbReference type="Google" id="ProtNLM"/>
    </source>
</evidence>
<dbReference type="Proteomes" id="UP000654345">
    <property type="component" value="Unassembled WGS sequence"/>
</dbReference>
<dbReference type="InterPro" id="IPR027417">
    <property type="entry name" value="P-loop_NTPase"/>
</dbReference>
<sequence>MYFAVVAHTRVKDIMSDRSSLPMALLLPKVSPPRLPATLVVRERLLAVLDRALMVPLTLLSAPAGSGKTTLLRAWVACTSQSVAWLSLDELDNNPTRFWTVLIAALRTRLPEIGQNSLTLLSSPEPPH</sequence>
<organism evidence="1 2">
    <name type="scientific">Ktedonobacter robiniae</name>
    <dbReference type="NCBI Taxonomy" id="2778365"/>
    <lineage>
        <taxon>Bacteria</taxon>
        <taxon>Bacillati</taxon>
        <taxon>Chloroflexota</taxon>
        <taxon>Ktedonobacteria</taxon>
        <taxon>Ktedonobacterales</taxon>
        <taxon>Ktedonobacteraceae</taxon>
        <taxon>Ktedonobacter</taxon>
    </lineage>
</organism>